<dbReference type="GO" id="GO:0006534">
    <property type="term" value="P:cysteine metabolic process"/>
    <property type="evidence" value="ECO:0007669"/>
    <property type="project" value="InterPro"/>
</dbReference>
<evidence type="ECO:0000256" key="2">
    <source>
        <dbReference type="ARBA" id="ARBA00010447"/>
    </source>
</evidence>
<comment type="cofactor">
    <cofactor evidence="1">
        <name>pyridoxal 5'-phosphate</name>
        <dbReference type="ChEBI" id="CHEBI:597326"/>
    </cofactor>
</comment>
<dbReference type="PANTHER" id="PTHR43586">
    <property type="entry name" value="CYSTEINE DESULFURASE"/>
    <property type="match status" value="1"/>
</dbReference>
<dbReference type="Proteomes" id="UP000306509">
    <property type="component" value="Unassembled WGS sequence"/>
</dbReference>
<protein>
    <recommendedName>
        <fullName evidence="3">cysteine desulfurase</fullName>
        <ecNumber evidence="3">2.8.1.7</ecNumber>
    </recommendedName>
</protein>
<dbReference type="EMBL" id="QGQD01000115">
    <property type="protein sequence ID" value="TLC97600.1"/>
    <property type="molecule type" value="Genomic_DNA"/>
</dbReference>
<feature type="domain" description="Aminotransferase class V" evidence="7">
    <location>
        <begin position="18"/>
        <end position="389"/>
    </location>
</feature>
<evidence type="ECO:0000259" key="7">
    <source>
        <dbReference type="Pfam" id="PF00266"/>
    </source>
</evidence>
<dbReference type="CDD" id="cd06453">
    <property type="entry name" value="SufS_like"/>
    <property type="match status" value="1"/>
</dbReference>
<dbReference type="Pfam" id="PF00266">
    <property type="entry name" value="Aminotran_5"/>
    <property type="match status" value="1"/>
</dbReference>
<keyword evidence="9" id="KW-1185">Reference proteome</keyword>
<evidence type="ECO:0000313" key="9">
    <source>
        <dbReference type="Proteomes" id="UP000306509"/>
    </source>
</evidence>
<dbReference type="InterPro" id="IPR015424">
    <property type="entry name" value="PyrdxlP-dep_Trfase"/>
</dbReference>
<dbReference type="GO" id="GO:0031071">
    <property type="term" value="F:cysteine desulfurase activity"/>
    <property type="evidence" value="ECO:0007669"/>
    <property type="project" value="UniProtKB-EC"/>
</dbReference>
<dbReference type="InterPro" id="IPR000192">
    <property type="entry name" value="Aminotrans_V_dom"/>
</dbReference>
<dbReference type="PIRSF" id="PIRSF005572">
    <property type="entry name" value="NifS"/>
    <property type="match status" value="1"/>
</dbReference>
<comment type="catalytic activity">
    <reaction evidence="6">
        <text>(sulfur carrier)-H + L-cysteine = (sulfur carrier)-SH + L-alanine</text>
        <dbReference type="Rhea" id="RHEA:43892"/>
        <dbReference type="Rhea" id="RHEA-COMP:14737"/>
        <dbReference type="Rhea" id="RHEA-COMP:14739"/>
        <dbReference type="ChEBI" id="CHEBI:29917"/>
        <dbReference type="ChEBI" id="CHEBI:35235"/>
        <dbReference type="ChEBI" id="CHEBI:57972"/>
        <dbReference type="ChEBI" id="CHEBI:64428"/>
        <dbReference type="EC" id="2.8.1.7"/>
    </reaction>
</comment>
<dbReference type="STRING" id="180332.GCA_000797495_05706"/>
<accession>A0A4U8PZ48</accession>
<evidence type="ECO:0000313" key="8">
    <source>
        <dbReference type="EMBL" id="TLC97600.1"/>
    </source>
</evidence>
<dbReference type="Gene3D" id="3.40.640.10">
    <property type="entry name" value="Type I PLP-dependent aspartate aminotransferase-like (Major domain)"/>
    <property type="match status" value="1"/>
</dbReference>
<dbReference type="InterPro" id="IPR015421">
    <property type="entry name" value="PyrdxlP-dep_Trfase_major"/>
</dbReference>
<evidence type="ECO:0000256" key="3">
    <source>
        <dbReference type="ARBA" id="ARBA00012239"/>
    </source>
</evidence>
<organism evidence="8 9">
    <name type="scientific">Robinsoniella peoriensis</name>
    <dbReference type="NCBI Taxonomy" id="180332"/>
    <lineage>
        <taxon>Bacteria</taxon>
        <taxon>Bacillati</taxon>
        <taxon>Bacillota</taxon>
        <taxon>Clostridia</taxon>
        <taxon>Lachnospirales</taxon>
        <taxon>Lachnospiraceae</taxon>
        <taxon>Robinsoniella</taxon>
    </lineage>
</organism>
<dbReference type="GO" id="GO:0030170">
    <property type="term" value="F:pyridoxal phosphate binding"/>
    <property type="evidence" value="ECO:0007669"/>
    <property type="project" value="InterPro"/>
</dbReference>
<dbReference type="InterPro" id="IPR015422">
    <property type="entry name" value="PyrdxlP-dep_Trfase_small"/>
</dbReference>
<sequence>MSHNYREDFPILQNKELIYLDSAATSQKPRQVMDAMTRFYEAENANPMRGLYGLSIRATETYERARHTIKEFIGARHDCEIIFTRNTTESINLAAYSYGLSNIAKGDEIVVTIMEHHSNLLPWQMVAKQTGAKLIYLYCSENGSIPWSEVQTKIGSRTKLVGIAHVSNVIGCTNPVREIITYAHKMGAVVLVDGAQAVPHMAVDVQDLDADFYAFSGHKLLGPMGIGVLYGKKQLLEEMPPFLTGGEMIDTVSQQDASFAPLPHKFEAGTVNAQGAAGLEAAVCYLKEVGYEEIQKQEEILVERAMEGIRRIPHVHLIGSGNPKEHSGILTFTIDGVHPHDIASILDSAHIAIRAGHHCAEPLMKFLNVNATARASVYFYNTEEEIDIFLENLRQVRRWLGYGA</sequence>
<gene>
    <name evidence="8" type="primary">csd</name>
    <name evidence="8" type="ORF">DSM106044_05554</name>
</gene>
<evidence type="ECO:0000256" key="4">
    <source>
        <dbReference type="ARBA" id="ARBA00022679"/>
    </source>
</evidence>
<dbReference type="Gene3D" id="3.90.1150.10">
    <property type="entry name" value="Aspartate Aminotransferase, domain 1"/>
    <property type="match status" value="1"/>
</dbReference>
<dbReference type="RefSeq" id="WP_138004183.1">
    <property type="nucleotide sequence ID" value="NZ_QGQD01000115.1"/>
</dbReference>
<keyword evidence="4 8" id="KW-0808">Transferase</keyword>
<dbReference type="PANTHER" id="PTHR43586:SF8">
    <property type="entry name" value="CYSTEINE DESULFURASE 1, CHLOROPLASTIC"/>
    <property type="match status" value="1"/>
</dbReference>
<evidence type="ECO:0000256" key="5">
    <source>
        <dbReference type="ARBA" id="ARBA00022898"/>
    </source>
</evidence>
<comment type="caution">
    <text evidence="8">The sequence shown here is derived from an EMBL/GenBank/DDBJ whole genome shotgun (WGS) entry which is preliminary data.</text>
</comment>
<comment type="similarity">
    <text evidence="2">Belongs to the class-V pyridoxal-phosphate-dependent aminotransferase family. Csd subfamily.</text>
</comment>
<dbReference type="InterPro" id="IPR010970">
    <property type="entry name" value="Cys_dSase_SufS"/>
</dbReference>
<dbReference type="AlphaFoldDB" id="A0A4U8PZ48"/>
<dbReference type="EC" id="2.8.1.7" evidence="3"/>
<evidence type="ECO:0000256" key="6">
    <source>
        <dbReference type="ARBA" id="ARBA00050776"/>
    </source>
</evidence>
<reference evidence="8 9" key="1">
    <citation type="journal article" date="2019" name="Anaerobe">
        <title>Detection of Robinsoniella peoriensis in multiple bone samples of a trauma patient.</title>
        <authorList>
            <person name="Schrottner P."/>
            <person name="Hartwich K."/>
            <person name="Bunk B."/>
            <person name="Schober I."/>
            <person name="Helbig S."/>
            <person name="Rudolph W.W."/>
            <person name="Gunzer F."/>
        </authorList>
    </citation>
    <scope>NUCLEOTIDE SEQUENCE [LARGE SCALE GENOMIC DNA]</scope>
    <source>
        <strain evidence="8 9">DSM 106044</strain>
    </source>
</reference>
<dbReference type="InterPro" id="IPR016454">
    <property type="entry name" value="Cysteine_dSase"/>
</dbReference>
<dbReference type="NCBIfam" id="TIGR01979">
    <property type="entry name" value="sufS"/>
    <property type="match status" value="1"/>
</dbReference>
<keyword evidence="5" id="KW-0663">Pyridoxal phosphate</keyword>
<evidence type="ECO:0000256" key="1">
    <source>
        <dbReference type="ARBA" id="ARBA00001933"/>
    </source>
</evidence>
<proteinExistence type="inferred from homology"/>
<name>A0A4U8PZ48_9FIRM</name>
<dbReference type="SUPFAM" id="SSF53383">
    <property type="entry name" value="PLP-dependent transferases"/>
    <property type="match status" value="1"/>
</dbReference>